<proteinExistence type="predicted"/>
<protein>
    <submittedName>
        <fullName evidence="1">Uncharacterized protein</fullName>
    </submittedName>
</protein>
<accession>A0AAV2VYU5</accession>
<sequence length="119" mass="13762">MSVSNVEIITNEQMTVSACFFEQRDIWKSTQMKRGSKPLFDFCLDFGIRFEDLIDAGLIEKSEKADSTSISDYQLTEAGHDFLVAEYESFWVIGAKLEELDSFIENFLHNRLANIYRDT</sequence>
<evidence type="ECO:0000313" key="2">
    <source>
        <dbReference type="Proteomes" id="UP000018211"/>
    </source>
</evidence>
<dbReference type="Proteomes" id="UP000018211">
    <property type="component" value="Unassembled WGS sequence"/>
</dbReference>
<name>A0AAV2VYU5_9VIBR</name>
<organism evidence="1 2">
    <name type="scientific">Vibrio nigripulchritudo SOn1</name>
    <dbReference type="NCBI Taxonomy" id="1238450"/>
    <lineage>
        <taxon>Bacteria</taxon>
        <taxon>Pseudomonadati</taxon>
        <taxon>Pseudomonadota</taxon>
        <taxon>Gammaproteobacteria</taxon>
        <taxon>Vibrionales</taxon>
        <taxon>Vibrionaceae</taxon>
        <taxon>Vibrio</taxon>
    </lineage>
</organism>
<dbReference type="EMBL" id="CAOF01000180">
    <property type="protein sequence ID" value="CCO49655.1"/>
    <property type="molecule type" value="Genomic_DNA"/>
</dbReference>
<reference evidence="1 2" key="1">
    <citation type="journal article" date="2013" name="ISME J.">
        <title>Comparative genomics of pathogenic lineages of Vibrio nigripulchritudo identifies virulence-associated traits.</title>
        <authorList>
            <person name="Goudenege D."/>
            <person name="Labreuche Y."/>
            <person name="Krin E."/>
            <person name="Ansquer D."/>
            <person name="Mangenot S."/>
            <person name="Calteau A."/>
            <person name="Medigue C."/>
            <person name="Mazel D."/>
            <person name="Polz M.F."/>
            <person name="Le Roux F."/>
        </authorList>
    </citation>
    <scope>NUCLEOTIDE SEQUENCE [LARGE SCALE GENOMIC DNA]</scope>
    <source>
        <strain evidence="1 2">SOn1</strain>
    </source>
</reference>
<comment type="caution">
    <text evidence="1">The sequence shown here is derived from an EMBL/GenBank/DDBJ whole genome shotgun (WGS) entry which is preliminary data.</text>
</comment>
<dbReference type="RefSeq" id="WP_022613707.1">
    <property type="nucleotide sequence ID" value="NZ_LK391965.1"/>
</dbReference>
<dbReference type="AlphaFoldDB" id="A0AAV2VYU5"/>
<evidence type="ECO:0000313" key="1">
    <source>
        <dbReference type="EMBL" id="CCO49655.1"/>
    </source>
</evidence>
<gene>
    <name evidence="1" type="ORF">VIBNISOn1_840060</name>
</gene>